<dbReference type="InterPro" id="IPR046539">
    <property type="entry name" value="DUF6604"/>
</dbReference>
<evidence type="ECO:0000313" key="2">
    <source>
        <dbReference type="EMBL" id="EQC39153.1"/>
    </source>
</evidence>
<dbReference type="eggNOG" id="ENOG502SDER">
    <property type="taxonomic scope" value="Eukaryota"/>
</dbReference>
<dbReference type="Proteomes" id="UP000030762">
    <property type="component" value="Unassembled WGS sequence"/>
</dbReference>
<reference evidence="2 3" key="1">
    <citation type="submission" date="2012-04" db="EMBL/GenBank/DDBJ databases">
        <title>The Genome Sequence of Saprolegnia declina VS20.</title>
        <authorList>
            <consortium name="The Broad Institute Genome Sequencing Platform"/>
            <person name="Russ C."/>
            <person name="Nusbaum C."/>
            <person name="Tyler B."/>
            <person name="van West P."/>
            <person name="Dieguez-Uribeondo J."/>
            <person name="de Bruijn I."/>
            <person name="Tripathy S."/>
            <person name="Jiang R."/>
            <person name="Young S.K."/>
            <person name="Zeng Q."/>
            <person name="Gargeya S."/>
            <person name="Fitzgerald M."/>
            <person name="Haas B."/>
            <person name="Abouelleil A."/>
            <person name="Alvarado L."/>
            <person name="Arachchi H.M."/>
            <person name="Berlin A."/>
            <person name="Chapman S.B."/>
            <person name="Goldberg J."/>
            <person name="Griggs A."/>
            <person name="Gujja S."/>
            <person name="Hansen M."/>
            <person name="Howarth C."/>
            <person name="Imamovic A."/>
            <person name="Larimer J."/>
            <person name="McCowen C."/>
            <person name="Montmayeur A."/>
            <person name="Murphy C."/>
            <person name="Neiman D."/>
            <person name="Pearson M."/>
            <person name="Priest M."/>
            <person name="Roberts A."/>
            <person name="Saif S."/>
            <person name="Shea T."/>
            <person name="Sisk P."/>
            <person name="Sykes S."/>
            <person name="Wortman J."/>
            <person name="Nusbaum C."/>
            <person name="Birren B."/>
        </authorList>
    </citation>
    <scope>NUCLEOTIDE SEQUENCE [LARGE SCALE GENOMIC DNA]</scope>
    <source>
        <strain evidence="2 3">VS20</strain>
    </source>
</reference>
<sequence length="765" mass="83943">MTSRWHQYKAATDAVVSWLQRVTSTATTKKKKQKATTTPGAWTTKQIWAAALDVADKGLLVPAHIWTELSTSIRLRWMATRSLPPDAGHMHFLDLLRAIRSKLAPRRPPTATRRTTAAEGGLSNPFKVLADEDDEDDDMPHFDATAYSPPVQTLPADARVAQLADDQFRATCFVLDMDELMGEVHAVWAAFKQGETTLLAATAVTNHCVRVVESLASELCLELPYLKTLGDVGVLLGKTPLAAFLLSHSDLSMGDTVDWCLRADDHRIPLDDLVATMAHTLGLPEDRASLLQLAYIAALRSDWTQNTRHFGGDNHLGKVYNLLAMVAPILQPGTRIAVTSRVAWDEATAPATSTKGLHDMLFFDVLVPLLTIAMRQTSDKNDGRYGKCTGATLRPYVTLLRAYGKTKVASTELVFATQCLLVSILAVQGPPEDAITCASVAASTVVALKQSYRHVLLGLQRPNLITEHKRVFDADAETLRFALWAATKDDESSAVARTRAWLNPWMAGQWMLDVVISAHLALGYRAMDDMRQTTVVLHAYNALRIVGRMPSIPALEAISDLCTRGSQFWVGGRPSARGGFATAFKLSIGAATIHNAGEVWARDAGAAKQRYHDQKDRRSKLQKAYGVAQTRAVKRLTITTKLSRSLRLLFSVEEPTDLADLRRTLDAEWHAFLHLDLVHVGNVLRHIWFGLQRRFGGLVEPVAANDVFSKATVTAAMDGMTALMDTCDAGADDLCVIDAFVAAIHELTDQFQQDSAAQCNPILPF</sequence>
<dbReference type="PANTHER" id="PTHR38795">
    <property type="entry name" value="DUF6604 DOMAIN-CONTAINING PROTEIN"/>
    <property type="match status" value="1"/>
</dbReference>
<evidence type="ECO:0000313" key="3">
    <source>
        <dbReference type="Proteomes" id="UP000030762"/>
    </source>
</evidence>
<dbReference type="PANTHER" id="PTHR38795:SF1">
    <property type="entry name" value="DUF6604 DOMAIN-CONTAINING PROTEIN"/>
    <property type="match status" value="1"/>
</dbReference>
<dbReference type="AlphaFoldDB" id="T0S2G0"/>
<organism evidence="2 3">
    <name type="scientific">Saprolegnia diclina (strain VS20)</name>
    <dbReference type="NCBI Taxonomy" id="1156394"/>
    <lineage>
        <taxon>Eukaryota</taxon>
        <taxon>Sar</taxon>
        <taxon>Stramenopiles</taxon>
        <taxon>Oomycota</taxon>
        <taxon>Saprolegniomycetes</taxon>
        <taxon>Saprolegniales</taxon>
        <taxon>Saprolegniaceae</taxon>
        <taxon>Saprolegnia</taxon>
    </lineage>
</organism>
<dbReference type="GeneID" id="19944086"/>
<dbReference type="OrthoDB" id="4159683at2759"/>
<gene>
    <name evidence="2" type="ORF">SDRG_03359</name>
</gene>
<protein>
    <recommendedName>
        <fullName evidence="1">DUF6604 domain-containing protein</fullName>
    </recommendedName>
</protein>
<dbReference type="EMBL" id="JH767139">
    <property type="protein sequence ID" value="EQC39153.1"/>
    <property type="molecule type" value="Genomic_DNA"/>
</dbReference>
<name>T0S2G0_SAPDV</name>
<feature type="domain" description="DUF6604" evidence="1">
    <location>
        <begin position="6"/>
        <end position="219"/>
    </location>
</feature>
<dbReference type="RefSeq" id="XP_008607214.1">
    <property type="nucleotide sequence ID" value="XM_008608992.1"/>
</dbReference>
<dbReference type="Pfam" id="PF20253">
    <property type="entry name" value="DUF6604"/>
    <property type="match status" value="1"/>
</dbReference>
<dbReference type="InParanoid" id="T0S2G0"/>
<evidence type="ECO:0000259" key="1">
    <source>
        <dbReference type="Pfam" id="PF20253"/>
    </source>
</evidence>
<proteinExistence type="predicted"/>
<accession>T0S2G0</accession>
<keyword evidence="3" id="KW-1185">Reference proteome</keyword>
<dbReference type="VEuPathDB" id="FungiDB:SDRG_03359"/>